<organism evidence="2 3">
    <name type="scientific">Halioxenophilus aromaticivorans</name>
    <dbReference type="NCBI Taxonomy" id="1306992"/>
    <lineage>
        <taxon>Bacteria</taxon>
        <taxon>Pseudomonadati</taxon>
        <taxon>Pseudomonadota</taxon>
        <taxon>Gammaproteobacteria</taxon>
        <taxon>Alteromonadales</taxon>
        <taxon>Alteromonadaceae</taxon>
        <taxon>Halioxenophilus</taxon>
    </lineage>
</organism>
<dbReference type="SMART" id="SM00953">
    <property type="entry name" value="RES"/>
    <property type="match status" value="1"/>
</dbReference>
<reference evidence="3" key="1">
    <citation type="journal article" date="2019" name="Int. J. Syst. Evol. Microbiol.">
        <title>The Global Catalogue of Microorganisms (GCM) 10K type strain sequencing project: providing services to taxonomists for standard genome sequencing and annotation.</title>
        <authorList>
            <consortium name="The Broad Institute Genomics Platform"/>
            <consortium name="The Broad Institute Genome Sequencing Center for Infectious Disease"/>
            <person name="Wu L."/>
            <person name="Ma J."/>
        </authorList>
    </citation>
    <scope>NUCLEOTIDE SEQUENCE [LARGE SCALE GENOMIC DNA]</scope>
    <source>
        <strain evidence="3">JCM 19134</strain>
    </source>
</reference>
<keyword evidence="3" id="KW-1185">Reference proteome</keyword>
<evidence type="ECO:0000313" key="2">
    <source>
        <dbReference type="EMBL" id="GAA4957806.1"/>
    </source>
</evidence>
<accession>A0AAV3U7Y8</accession>
<dbReference type="AlphaFoldDB" id="A0AAV3U7Y8"/>
<comment type="caution">
    <text evidence="2">The sequence shown here is derived from an EMBL/GenBank/DDBJ whole genome shotgun (WGS) entry which is preliminary data.</text>
</comment>
<dbReference type="Proteomes" id="UP001409585">
    <property type="component" value="Unassembled WGS sequence"/>
</dbReference>
<dbReference type="InterPro" id="IPR014914">
    <property type="entry name" value="RES_dom"/>
</dbReference>
<protein>
    <recommendedName>
        <fullName evidence="1">RES domain-containing protein</fullName>
    </recommendedName>
</protein>
<sequence length="351" mass="40172">MYCCKDCFWDTDLKNHIQRNSSKIGNCDFCGMQSNLLDPLELKEKFEFLKDNMFLSSNDGRTLANSFQYEFKVFNEDNVANIDELLRAIIDDPSLTEGKFELISDSSRLSNGWDDLRSELISRNRFFPRTKIFSSLFRGGKSDELIVFELLLSQLTTKLPIGCQLFRARITDQIQCFPQDLDKPPSALAGDGRANPAGISYLYCSTDRDTALTEVRPSTGSVIYLADLKTKRSVNLLDLTSPRRMFSAFHFPDNLAHLALELIVLLEKLSEELTAPVAEAKQLSYLPTQFFCEFIKSQEQFDGIKFLSSLTKQPNVVLFCEDSNEAVHFERYEKCIVRKTTHEFNHETSTF</sequence>
<feature type="domain" description="RES" evidence="1">
    <location>
        <begin position="180"/>
        <end position="334"/>
    </location>
</feature>
<proteinExistence type="predicted"/>
<dbReference type="Pfam" id="PF08808">
    <property type="entry name" value="RES"/>
    <property type="match status" value="1"/>
</dbReference>
<evidence type="ECO:0000259" key="1">
    <source>
        <dbReference type="SMART" id="SM00953"/>
    </source>
</evidence>
<evidence type="ECO:0000313" key="3">
    <source>
        <dbReference type="Proteomes" id="UP001409585"/>
    </source>
</evidence>
<name>A0AAV3U7Y8_9ALTE</name>
<dbReference type="EMBL" id="BAABLX010000075">
    <property type="protein sequence ID" value="GAA4957806.1"/>
    <property type="molecule type" value="Genomic_DNA"/>
</dbReference>
<gene>
    <name evidence="2" type="ORF">GCM10025791_42950</name>
</gene>